<sequence length="124" mass="14754">MHLPKVLLTKKFSNYAQYFNGNKRSNLVGKRKSFVRNAYNESNTTYWYNAEDIAQISSEWMKQFSDQNIRITQPLGQQQDRNLSTILIELLNEYKQDEKWRIIPLNIAGIHWITLALIYNKNKQ</sequence>
<dbReference type="Proteomes" id="UP000681722">
    <property type="component" value="Unassembled WGS sequence"/>
</dbReference>
<dbReference type="EMBL" id="CAJNOK010026372">
    <property type="protein sequence ID" value="CAF1401876.1"/>
    <property type="molecule type" value="Genomic_DNA"/>
</dbReference>
<comment type="caution">
    <text evidence="1">The sequence shown here is derived from an EMBL/GenBank/DDBJ whole genome shotgun (WGS) entry which is preliminary data.</text>
</comment>
<evidence type="ECO:0000313" key="5">
    <source>
        <dbReference type="Proteomes" id="UP000663829"/>
    </source>
</evidence>
<evidence type="ECO:0000313" key="4">
    <source>
        <dbReference type="EMBL" id="CAF4220677.1"/>
    </source>
</evidence>
<keyword evidence="5" id="KW-1185">Reference proteome</keyword>
<dbReference type="EMBL" id="CAJOBC010064307">
    <property type="protein sequence ID" value="CAF4220677.1"/>
    <property type="molecule type" value="Genomic_DNA"/>
</dbReference>
<evidence type="ECO:0008006" key="6">
    <source>
        <dbReference type="Google" id="ProtNLM"/>
    </source>
</evidence>
<evidence type="ECO:0000313" key="2">
    <source>
        <dbReference type="EMBL" id="CAF1401876.1"/>
    </source>
</evidence>
<gene>
    <name evidence="1" type="ORF">GPM918_LOCUS30896</name>
    <name evidence="2" type="ORF">OVA965_LOCUS33072</name>
    <name evidence="4" type="ORF">SRO942_LOCUS31528</name>
    <name evidence="3" type="ORF">TMI583_LOCUS33947</name>
</gene>
<organism evidence="1 5">
    <name type="scientific">Didymodactylos carnosus</name>
    <dbReference type="NCBI Taxonomy" id="1234261"/>
    <lineage>
        <taxon>Eukaryota</taxon>
        <taxon>Metazoa</taxon>
        <taxon>Spiralia</taxon>
        <taxon>Gnathifera</taxon>
        <taxon>Rotifera</taxon>
        <taxon>Eurotatoria</taxon>
        <taxon>Bdelloidea</taxon>
        <taxon>Philodinida</taxon>
        <taxon>Philodinidae</taxon>
        <taxon>Didymodactylos</taxon>
    </lineage>
</organism>
<accession>A0A815HDE5</accession>
<dbReference type="Proteomes" id="UP000682733">
    <property type="component" value="Unassembled WGS sequence"/>
</dbReference>
<reference evidence="1" key="1">
    <citation type="submission" date="2021-02" db="EMBL/GenBank/DDBJ databases">
        <authorList>
            <person name="Nowell W R."/>
        </authorList>
    </citation>
    <scope>NUCLEOTIDE SEQUENCE</scope>
</reference>
<dbReference type="EMBL" id="CAJOBA010048098">
    <property type="protein sequence ID" value="CAF4208868.1"/>
    <property type="molecule type" value="Genomic_DNA"/>
</dbReference>
<name>A0A815HDE5_9BILA</name>
<evidence type="ECO:0000313" key="1">
    <source>
        <dbReference type="EMBL" id="CAF1350754.1"/>
    </source>
</evidence>
<dbReference type="Proteomes" id="UP000663829">
    <property type="component" value="Unassembled WGS sequence"/>
</dbReference>
<dbReference type="EMBL" id="CAJNOQ010014899">
    <property type="protein sequence ID" value="CAF1350754.1"/>
    <property type="molecule type" value="Genomic_DNA"/>
</dbReference>
<dbReference type="AlphaFoldDB" id="A0A815HDE5"/>
<evidence type="ECO:0000313" key="3">
    <source>
        <dbReference type="EMBL" id="CAF4208868.1"/>
    </source>
</evidence>
<protein>
    <recommendedName>
        <fullName evidence="6">Ubiquitin-like protease family profile domain-containing protein</fullName>
    </recommendedName>
</protein>
<proteinExistence type="predicted"/>
<dbReference type="Proteomes" id="UP000677228">
    <property type="component" value="Unassembled WGS sequence"/>
</dbReference>